<dbReference type="STRING" id="1150368.SAMN02927921_01387"/>
<dbReference type="EMBL" id="FPJE01000006">
    <property type="protein sequence ID" value="SFW37698.1"/>
    <property type="molecule type" value="Genomic_DNA"/>
</dbReference>
<gene>
    <name evidence="3" type="ORF">SAMN02927921_01387</name>
</gene>
<evidence type="ECO:0000313" key="3">
    <source>
        <dbReference type="EMBL" id="SFW37698.1"/>
    </source>
</evidence>
<dbReference type="PANTHER" id="PTHR45566:SF1">
    <property type="entry name" value="HTH-TYPE TRANSCRIPTIONAL REGULATOR YHJB-RELATED"/>
    <property type="match status" value="1"/>
</dbReference>
<evidence type="ECO:0000259" key="2">
    <source>
        <dbReference type="PROSITE" id="PS50110"/>
    </source>
</evidence>
<dbReference type="InterPro" id="IPR051015">
    <property type="entry name" value="EvgA-like"/>
</dbReference>
<keyword evidence="1" id="KW-0597">Phosphoprotein</keyword>
<sequence>MFKKILVAEDIDSINQGLSSVIRALDIPEVCHATYCDDALLKARKAAYDGSPFDLLICDLSFKPDHRVQHITSGQELIAVLSREFPELKVIVYSIEDHPQTVRALWNSGKIKAYVCKGRNGLSDLEQAIRRVYVGESYLSDRVEEALKGKNFLTLRSYEVTLLTHLANGYTQEQIEKSFKENGISPSSRSSIEKRLKELKEDFNANTTVHLITILKDLRLL</sequence>
<dbReference type="PANTHER" id="PTHR45566">
    <property type="entry name" value="HTH-TYPE TRANSCRIPTIONAL REGULATOR YHJB-RELATED"/>
    <property type="match status" value="1"/>
</dbReference>
<dbReference type="GO" id="GO:0003677">
    <property type="term" value="F:DNA binding"/>
    <property type="evidence" value="ECO:0007669"/>
    <property type="project" value="UniProtKB-KW"/>
</dbReference>
<evidence type="ECO:0000256" key="1">
    <source>
        <dbReference type="PROSITE-ProRule" id="PRU00169"/>
    </source>
</evidence>
<keyword evidence="3" id="KW-0238">DNA-binding</keyword>
<dbReference type="GO" id="GO:0000160">
    <property type="term" value="P:phosphorelay signal transduction system"/>
    <property type="evidence" value="ECO:0007669"/>
    <property type="project" value="InterPro"/>
</dbReference>
<name>A0A1K1NQB3_9FLAO</name>
<dbReference type="InterPro" id="IPR001789">
    <property type="entry name" value="Sig_transdc_resp-reg_receiver"/>
</dbReference>
<reference evidence="3 4" key="1">
    <citation type="submission" date="2016-11" db="EMBL/GenBank/DDBJ databases">
        <authorList>
            <person name="Jaros S."/>
            <person name="Januszkiewicz K."/>
            <person name="Wedrychowicz H."/>
        </authorList>
    </citation>
    <scope>NUCLEOTIDE SEQUENCE [LARGE SCALE GENOMIC DNA]</scope>
    <source>
        <strain evidence="3 4">CGMCC 1.12145</strain>
    </source>
</reference>
<dbReference type="SUPFAM" id="SSF52172">
    <property type="entry name" value="CheY-like"/>
    <property type="match status" value="1"/>
</dbReference>
<feature type="domain" description="Response regulatory" evidence="2">
    <location>
        <begin position="4"/>
        <end position="132"/>
    </location>
</feature>
<protein>
    <submittedName>
        <fullName evidence="3">DNA-binding response regulator, NarL/FixJ family, contains REC and HTH domains</fullName>
    </submittedName>
</protein>
<evidence type="ECO:0000313" key="4">
    <source>
        <dbReference type="Proteomes" id="UP000182248"/>
    </source>
</evidence>
<dbReference type="Proteomes" id="UP000182248">
    <property type="component" value="Unassembled WGS sequence"/>
</dbReference>
<dbReference type="RefSeq" id="WP_072316626.1">
    <property type="nucleotide sequence ID" value="NZ_FPJE01000006.1"/>
</dbReference>
<keyword evidence="4" id="KW-1185">Reference proteome</keyword>
<accession>A0A1K1NQB3</accession>
<dbReference type="Gene3D" id="3.40.50.2300">
    <property type="match status" value="1"/>
</dbReference>
<organism evidence="3 4">
    <name type="scientific">Sinomicrobium oceani</name>
    <dbReference type="NCBI Taxonomy" id="1150368"/>
    <lineage>
        <taxon>Bacteria</taxon>
        <taxon>Pseudomonadati</taxon>
        <taxon>Bacteroidota</taxon>
        <taxon>Flavobacteriia</taxon>
        <taxon>Flavobacteriales</taxon>
        <taxon>Flavobacteriaceae</taxon>
        <taxon>Sinomicrobium</taxon>
    </lineage>
</organism>
<dbReference type="PROSITE" id="PS50110">
    <property type="entry name" value="RESPONSE_REGULATORY"/>
    <property type="match status" value="1"/>
</dbReference>
<proteinExistence type="predicted"/>
<dbReference type="AlphaFoldDB" id="A0A1K1NQB3"/>
<dbReference type="OrthoDB" id="659223at2"/>
<dbReference type="InterPro" id="IPR011006">
    <property type="entry name" value="CheY-like_superfamily"/>
</dbReference>
<feature type="modified residue" description="4-aspartylphosphate" evidence="1">
    <location>
        <position position="59"/>
    </location>
</feature>